<dbReference type="InterPro" id="IPR003235">
    <property type="entry name" value="Nem_insulin-like_b-type"/>
</dbReference>
<protein>
    <submittedName>
        <fullName evidence="7">Uncharacterized protein</fullName>
    </submittedName>
</protein>
<evidence type="ECO:0000256" key="1">
    <source>
        <dbReference type="ARBA" id="ARBA00004613"/>
    </source>
</evidence>
<evidence type="ECO:0000256" key="3">
    <source>
        <dbReference type="ARBA" id="ARBA00022525"/>
    </source>
</evidence>
<dbReference type="HOGENOM" id="CLU_2040120_0_0_1"/>
<keyword evidence="5" id="KW-1015">Disulfide bond</keyword>
<evidence type="ECO:0000313" key="8">
    <source>
        <dbReference type="Proteomes" id="UP000008068"/>
    </source>
</evidence>
<dbReference type="GO" id="GO:0005179">
    <property type="term" value="F:hormone activity"/>
    <property type="evidence" value="ECO:0007669"/>
    <property type="project" value="InterPro"/>
</dbReference>
<evidence type="ECO:0000256" key="6">
    <source>
        <dbReference type="SAM" id="SignalP"/>
    </source>
</evidence>
<sequence>MKCLLILTCLLVSVGADIFSAADFDRYIERTKDMSTKTTVTPEIDVREMKQWGMTVEKPDMSKESRSCDEKIFLTLLSLCINQCNNPKNHEKLAKKICDGENVSDSEVQTLCCPDKLKTSA</sequence>
<gene>
    <name evidence="7" type="ORF">CAEBREN_18936</name>
</gene>
<feature type="signal peptide" evidence="6">
    <location>
        <begin position="1"/>
        <end position="16"/>
    </location>
</feature>
<dbReference type="GO" id="GO:0005576">
    <property type="term" value="C:extracellular region"/>
    <property type="evidence" value="ECO:0007669"/>
    <property type="project" value="UniProtKB-SubCell"/>
</dbReference>
<keyword evidence="3" id="KW-0964">Secreted</keyword>
<dbReference type="Pfam" id="PF03488">
    <property type="entry name" value="Ins_beta"/>
    <property type="match status" value="1"/>
</dbReference>
<feature type="chain" id="PRO_5003406649" evidence="6">
    <location>
        <begin position="17"/>
        <end position="121"/>
    </location>
</feature>
<accession>G0NYT4</accession>
<comment type="similarity">
    <text evidence="2">Belongs to the insulin family.</text>
</comment>
<name>G0NYT4_CAEBE</name>
<keyword evidence="4 6" id="KW-0732">Signal</keyword>
<evidence type="ECO:0000256" key="5">
    <source>
        <dbReference type="ARBA" id="ARBA00023157"/>
    </source>
</evidence>
<comment type="subcellular location">
    <subcellularLocation>
        <location evidence="1">Secreted</location>
    </subcellularLocation>
</comment>
<keyword evidence="8" id="KW-1185">Reference proteome</keyword>
<dbReference type="InParanoid" id="G0NYT4"/>
<dbReference type="AlphaFoldDB" id="G0NYT4"/>
<reference evidence="8" key="1">
    <citation type="submission" date="2011-07" db="EMBL/GenBank/DDBJ databases">
        <authorList>
            <consortium name="Caenorhabditis brenneri Sequencing and Analysis Consortium"/>
            <person name="Wilson R.K."/>
        </authorList>
    </citation>
    <scope>NUCLEOTIDE SEQUENCE [LARGE SCALE GENOMIC DNA]</scope>
    <source>
        <strain evidence="8">PB2801</strain>
    </source>
</reference>
<evidence type="ECO:0000313" key="7">
    <source>
        <dbReference type="EMBL" id="EGT40208.1"/>
    </source>
</evidence>
<evidence type="ECO:0000256" key="2">
    <source>
        <dbReference type="ARBA" id="ARBA00009034"/>
    </source>
</evidence>
<evidence type="ECO:0000256" key="4">
    <source>
        <dbReference type="ARBA" id="ARBA00022729"/>
    </source>
</evidence>
<organism evidence="8">
    <name type="scientific">Caenorhabditis brenneri</name>
    <name type="common">Nematode worm</name>
    <dbReference type="NCBI Taxonomy" id="135651"/>
    <lineage>
        <taxon>Eukaryota</taxon>
        <taxon>Metazoa</taxon>
        <taxon>Ecdysozoa</taxon>
        <taxon>Nematoda</taxon>
        <taxon>Chromadorea</taxon>
        <taxon>Rhabditida</taxon>
        <taxon>Rhabditina</taxon>
        <taxon>Rhabditomorpha</taxon>
        <taxon>Rhabditoidea</taxon>
        <taxon>Rhabditidae</taxon>
        <taxon>Peloderinae</taxon>
        <taxon>Caenorhabditis</taxon>
    </lineage>
</organism>
<dbReference type="Proteomes" id="UP000008068">
    <property type="component" value="Unassembled WGS sequence"/>
</dbReference>
<dbReference type="EMBL" id="GL379984">
    <property type="protein sequence ID" value="EGT40208.1"/>
    <property type="molecule type" value="Genomic_DNA"/>
</dbReference>
<proteinExistence type="inferred from homology"/>